<protein>
    <submittedName>
        <fullName evidence="3">Tripartite-type tricarboxylate transporter receptor subunit TctC</fullName>
    </submittedName>
</protein>
<keyword evidence="3" id="KW-0675">Receptor</keyword>
<evidence type="ECO:0000256" key="2">
    <source>
        <dbReference type="SAM" id="SignalP"/>
    </source>
</evidence>
<dbReference type="PANTHER" id="PTHR42928:SF5">
    <property type="entry name" value="BLR1237 PROTEIN"/>
    <property type="match status" value="1"/>
</dbReference>
<dbReference type="AlphaFoldDB" id="A0A7Y9IU54"/>
<dbReference type="InterPro" id="IPR042100">
    <property type="entry name" value="Bug_dom1"/>
</dbReference>
<dbReference type="Gene3D" id="3.40.190.10">
    <property type="entry name" value="Periplasmic binding protein-like II"/>
    <property type="match status" value="1"/>
</dbReference>
<dbReference type="Pfam" id="PF03401">
    <property type="entry name" value="TctC"/>
    <property type="match status" value="1"/>
</dbReference>
<dbReference type="SUPFAM" id="SSF53850">
    <property type="entry name" value="Periplasmic binding protein-like II"/>
    <property type="match status" value="1"/>
</dbReference>
<dbReference type="Gene3D" id="3.40.190.150">
    <property type="entry name" value="Bordetella uptake gene, domain 1"/>
    <property type="match status" value="1"/>
</dbReference>
<sequence>MSRPRPIKAVSVRRRACLALGAAAMVPALVLTAALPAAYAAESTPAAYPDKPVRFIVPVSAGGSTDKIARVIAEKLAIQWGQTVLVENITGAGGTIGAARVARSKPDGYTLLLHSDAVVLNLAMYSKPGYTLDDLSGVIRAIVNPQVLVVKPSLGIKTFQEYVALAKQKPGEVSVALPTSGGIAHIAHEMVRQRLGIQVNYIPYAGGAPAATDVMGGHVDATIITAAAVTEYIKAGRLIPLAVTTSYRSPAMPDVPTIAEVAVPGFDVESWQGILAPAGTPRQIVEKINRDVAAVLAQPDVRKSVESQGYGISGGTPQQFDAALRDDYARYSKVIKSSGITLQ</sequence>
<feature type="signal peptide" evidence="2">
    <location>
        <begin position="1"/>
        <end position="33"/>
    </location>
</feature>
<dbReference type="InterPro" id="IPR006311">
    <property type="entry name" value="TAT_signal"/>
</dbReference>
<dbReference type="RefSeq" id="WP_257022143.1">
    <property type="nucleotide sequence ID" value="NZ_JACBYR010000001.1"/>
</dbReference>
<reference evidence="3 4" key="1">
    <citation type="submission" date="2020-07" db="EMBL/GenBank/DDBJ databases">
        <title>Genomic Encyclopedia of Type Strains, Phase IV (KMG-V): Genome sequencing to study the core and pangenomes of soil and plant-associated prokaryotes.</title>
        <authorList>
            <person name="Whitman W."/>
        </authorList>
    </citation>
    <scope>NUCLEOTIDE SEQUENCE [LARGE SCALE GENOMIC DNA]</scope>
    <source>
        <strain evidence="3 4">SAS40</strain>
    </source>
</reference>
<dbReference type="PROSITE" id="PS51318">
    <property type="entry name" value="TAT"/>
    <property type="match status" value="1"/>
</dbReference>
<gene>
    <name evidence="3" type="ORF">FHW18_001809</name>
</gene>
<feature type="chain" id="PRO_5030967443" evidence="2">
    <location>
        <begin position="34"/>
        <end position="343"/>
    </location>
</feature>
<evidence type="ECO:0000256" key="1">
    <source>
        <dbReference type="ARBA" id="ARBA00006987"/>
    </source>
</evidence>
<organism evidence="3 4">
    <name type="scientific">Pigmentiphaga litoralis</name>
    <dbReference type="NCBI Taxonomy" id="516702"/>
    <lineage>
        <taxon>Bacteria</taxon>
        <taxon>Pseudomonadati</taxon>
        <taxon>Pseudomonadota</taxon>
        <taxon>Betaproteobacteria</taxon>
        <taxon>Burkholderiales</taxon>
        <taxon>Alcaligenaceae</taxon>
        <taxon>Pigmentiphaga</taxon>
    </lineage>
</organism>
<name>A0A7Y9IU54_9BURK</name>
<dbReference type="Proteomes" id="UP000542125">
    <property type="component" value="Unassembled WGS sequence"/>
</dbReference>
<dbReference type="PANTHER" id="PTHR42928">
    <property type="entry name" value="TRICARBOXYLATE-BINDING PROTEIN"/>
    <property type="match status" value="1"/>
</dbReference>
<dbReference type="CDD" id="cd13578">
    <property type="entry name" value="PBP2_Bug27"/>
    <property type="match status" value="1"/>
</dbReference>
<evidence type="ECO:0000313" key="3">
    <source>
        <dbReference type="EMBL" id="NYE82538.1"/>
    </source>
</evidence>
<proteinExistence type="inferred from homology"/>
<keyword evidence="4" id="KW-1185">Reference proteome</keyword>
<dbReference type="PIRSF" id="PIRSF017082">
    <property type="entry name" value="YflP"/>
    <property type="match status" value="1"/>
</dbReference>
<dbReference type="InterPro" id="IPR005064">
    <property type="entry name" value="BUG"/>
</dbReference>
<dbReference type="EMBL" id="JACBYR010000001">
    <property type="protein sequence ID" value="NYE82538.1"/>
    <property type="molecule type" value="Genomic_DNA"/>
</dbReference>
<keyword evidence="2" id="KW-0732">Signal</keyword>
<evidence type="ECO:0000313" key="4">
    <source>
        <dbReference type="Proteomes" id="UP000542125"/>
    </source>
</evidence>
<comment type="caution">
    <text evidence="3">The sequence shown here is derived from an EMBL/GenBank/DDBJ whole genome shotgun (WGS) entry which is preliminary data.</text>
</comment>
<accession>A0A7Y9IU54</accession>
<comment type="similarity">
    <text evidence="1">Belongs to the UPF0065 (bug) family.</text>
</comment>